<keyword evidence="4" id="KW-1185">Reference proteome</keyword>
<keyword evidence="2" id="KW-0732">Signal</keyword>
<dbReference type="Gene3D" id="2.70.70.10">
    <property type="entry name" value="Glucose Permease (Domain IIA)"/>
    <property type="match status" value="1"/>
</dbReference>
<proteinExistence type="predicted"/>
<organism evidence="3 4">
    <name type="scientific">Parasulfitobacter algicola</name>
    <dbReference type="NCBI Taxonomy" id="2614809"/>
    <lineage>
        <taxon>Bacteria</taxon>
        <taxon>Pseudomonadati</taxon>
        <taxon>Pseudomonadota</taxon>
        <taxon>Alphaproteobacteria</taxon>
        <taxon>Rhodobacterales</taxon>
        <taxon>Roseobacteraceae</taxon>
        <taxon>Parasulfitobacter</taxon>
    </lineage>
</organism>
<accession>A0ABX2IV25</accession>
<dbReference type="InterPro" id="IPR011055">
    <property type="entry name" value="Dup_hybrid_motif"/>
</dbReference>
<feature type="coiled-coil region" evidence="1">
    <location>
        <begin position="26"/>
        <end position="56"/>
    </location>
</feature>
<evidence type="ECO:0000256" key="2">
    <source>
        <dbReference type="SAM" id="SignalP"/>
    </source>
</evidence>
<gene>
    <name evidence="3" type="ORF">HRQ87_13700</name>
</gene>
<sequence>MILRTLLIATCLFLAAPVQADPALEAELAALQLAEAATALQDAENAQDRVTALTRTVQAYEHGLAAVRANLRDVGLREQSAQDKFDTAQQDLAIILGTMQQMGQTQKPVGLSHVNDPVATARAGMLLVRLTPGLQSQADMLRSDLEQISILRQLQASALQKLETGLIEVQQARTQLALAISNRNDLPSRFTEDPVRTAILLDASETLDAFASGLIDDATASSGLPDFNVRRGTLPLPATGEILRGFNEPDAAGVVRPGILIQTDPRALVTTPTAATLRYNGPLLDFGNVVILEPAADTLLILVGLHQVYGRVGDVLPAGAPVGFMGGNDISGRENLSRNDKPSSVRRKETLYIELRQDQTPVDPGQWFQVVKE</sequence>
<dbReference type="Proteomes" id="UP000777935">
    <property type="component" value="Unassembled WGS sequence"/>
</dbReference>
<feature type="signal peptide" evidence="2">
    <location>
        <begin position="1"/>
        <end position="20"/>
    </location>
</feature>
<evidence type="ECO:0000313" key="3">
    <source>
        <dbReference type="EMBL" id="NSX55856.1"/>
    </source>
</evidence>
<feature type="chain" id="PRO_5046561502" evidence="2">
    <location>
        <begin position="21"/>
        <end position="373"/>
    </location>
</feature>
<dbReference type="RefSeq" id="WP_174139006.1">
    <property type="nucleotide sequence ID" value="NZ_JABUFE010000008.1"/>
</dbReference>
<protein>
    <submittedName>
        <fullName evidence="3">Peptidase M23</fullName>
    </submittedName>
</protein>
<evidence type="ECO:0000313" key="4">
    <source>
        <dbReference type="Proteomes" id="UP000777935"/>
    </source>
</evidence>
<dbReference type="SUPFAM" id="SSF51261">
    <property type="entry name" value="Duplicated hybrid motif"/>
    <property type="match status" value="1"/>
</dbReference>
<keyword evidence="1" id="KW-0175">Coiled coil</keyword>
<evidence type="ECO:0000256" key="1">
    <source>
        <dbReference type="SAM" id="Coils"/>
    </source>
</evidence>
<dbReference type="EMBL" id="JABUFE010000008">
    <property type="protein sequence ID" value="NSX55856.1"/>
    <property type="molecule type" value="Genomic_DNA"/>
</dbReference>
<name>A0ABX2IV25_9RHOB</name>
<reference evidence="3 4" key="1">
    <citation type="submission" date="2020-06" db="EMBL/GenBank/DDBJ databases">
        <title>Sulfitobacter algicola sp. nov., isolated from green algae.</title>
        <authorList>
            <person name="Wang C."/>
        </authorList>
    </citation>
    <scope>NUCLEOTIDE SEQUENCE [LARGE SCALE GENOMIC DNA]</scope>
    <source>
        <strain evidence="3 4">1151</strain>
    </source>
</reference>
<comment type="caution">
    <text evidence="3">The sequence shown here is derived from an EMBL/GenBank/DDBJ whole genome shotgun (WGS) entry which is preliminary data.</text>
</comment>